<gene>
    <name evidence="6" type="ORF">HHK36_000546</name>
</gene>
<evidence type="ECO:0000313" key="7">
    <source>
        <dbReference type="Proteomes" id="UP000655225"/>
    </source>
</evidence>
<evidence type="ECO:0000256" key="2">
    <source>
        <dbReference type="ARBA" id="ARBA00022801"/>
    </source>
</evidence>
<keyword evidence="2" id="KW-0378">Hydrolase</keyword>
<feature type="chain" id="PRO_5032633013" description="Glucan endo-1,3-beta-D-glucosidase" evidence="5">
    <location>
        <begin position="20"/>
        <end position="345"/>
    </location>
</feature>
<dbReference type="EMBL" id="JABCRI010000001">
    <property type="protein sequence ID" value="KAF8412577.1"/>
    <property type="molecule type" value="Genomic_DNA"/>
</dbReference>
<dbReference type="InterPro" id="IPR017853">
    <property type="entry name" value="GH"/>
</dbReference>
<keyword evidence="3" id="KW-0326">Glycosidase</keyword>
<accession>A0A835DU40</accession>
<keyword evidence="7" id="KW-1185">Reference proteome</keyword>
<dbReference type="GO" id="GO:0004553">
    <property type="term" value="F:hydrolase activity, hydrolyzing O-glycosyl compounds"/>
    <property type="evidence" value="ECO:0007669"/>
    <property type="project" value="InterPro"/>
</dbReference>
<evidence type="ECO:0008006" key="8">
    <source>
        <dbReference type="Google" id="ProtNLM"/>
    </source>
</evidence>
<dbReference type="Gene3D" id="3.20.20.80">
    <property type="entry name" value="Glycosidases"/>
    <property type="match status" value="1"/>
</dbReference>
<comment type="similarity">
    <text evidence="1 4">Belongs to the glycosyl hydrolase 17 family.</text>
</comment>
<organism evidence="6 7">
    <name type="scientific">Tetracentron sinense</name>
    <name type="common">Spur-leaf</name>
    <dbReference type="NCBI Taxonomy" id="13715"/>
    <lineage>
        <taxon>Eukaryota</taxon>
        <taxon>Viridiplantae</taxon>
        <taxon>Streptophyta</taxon>
        <taxon>Embryophyta</taxon>
        <taxon>Tracheophyta</taxon>
        <taxon>Spermatophyta</taxon>
        <taxon>Magnoliopsida</taxon>
        <taxon>Trochodendrales</taxon>
        <taxon>Trochodendraceae</taxon>
        <taxon>Tetracentron</taxon>
    </lineage>
</organism>
<protein>
    <recommendedName>
        <fullName evidence="8">Glucan endo-1,3-beta-D-glucosidase</fullName>
    </recommendedName>
</protein>
<dbReference type="OMA" id="TIHFRCI"/>
<dbReference type="OrthoDB" id="941679at2759"/>
<evidence type="ECO:0000256" key="3">
    <source>
        <dbReference type="ARBA" id="ARBA00023295"/>
    </source>
</evidence>
<dbReference type="SUPFAM" id="SSF51445">
    <property type="entry name" value="(Trans)glycosidases"/>
    <property type="match status" value="1"/>
</dbReference>
<evidence type="ECO:0000313" key="6">
    <source>
        <dbReference type="EMBL" id="KAF8412577.1"/>
    </source>
</evidence>
<dbReference type="PANTHER" id="PTHR32227">
    <property type="entry name" value="GLUCAN ENDO-1,3-BETA-GLUCOSIDASE BG1-RELATED-RELATED"/>
    <property type="match status" value="1"/>
</dbReference>
<dbReference type="InterPro" id="IPR044965">
    <property type="entry name" value="Glyco_hydro_17_plant"/>
</dbReference>
<evidence type="ECO:0000256" key="5">
    <source>
        <dbReference type="SAM" id="SignalP"/>
    </source>
</evidence>
<sequence length="345" mass="37694">MDWLFGYIFSVIRISLLSSLCCKFLIDAEAGIVGVNYGMLGDNLPTPDKVILLLQSRNITRIRLFDPNPDALKALDGSGIDVVLGTLNDDLQRLGSDPLFAKNWIKINVVPHAKTIHFRCITAGNEVVPSELAVHVLPAMKNLQMALKAINLTIPVSTAVSTAVLGTSFPPSQGAFSTEVSSVMRSITAFLAANKSPLLVNIYPYFAYIYDQNNILLDYALFNTTKVVVRDGTLGYKNLFDAIIDATYSALEKVGGASVDIVISESGWPSAENGDIATIRNARMYNNNLIAHALGNSGSPKRPGKCLETYVFAIFNEDLKPPGTEQNFGLFYPNMTEVYHVSFYP</sequence>
<name>A0A835DU40_TETSI</name>
<dbReference type="Proteomes" id="UP000655225">
    <property type="component" value="Unassembled WGS sequence"/>
</dbReference>
<keyword evidence="5" id="KW-0732">Signal</keyword>
<dbReference type="FunFam" id="3.20.20.80:FF:000010">
    <property type="entry name" value="glucan endo-1,3-beta-glucosidase, basic"/>
    <property type="match status" value="1"/>
</dbReference>
<evidence type="ECO:0000256" key="1">
    <source>
        <dbReference type="ARBA" id="ARBA00008773"/>
    </source>
</evidence>
<comment type="caution">
    <text evidence="6">The sequence shown here is derived from an EMBL/GenBank/DDBJ whole genome shotgun (WGS) entry which is preliminary data.</text>
</comment>
<reference evidence="6 7" key="1">
    <citation type="submission" date="2020-04" db="EMBL/GenBank/DDBJ databases">
        <title>Plant Genome Project.</title>
        <authorList>
            <person name="Zhang R.-G."/>
        </authorList>
    </citation>
    <scope>NUCLEOTIDE SEQUENCE [LARGE SCALE GENOMIC DNA]</scope>
    <source>
        <strain evidence="6">YNK0</strain>
        <tissue evidence="6">Leaf</tissue>
    </source>
</reference>
<proteinExistence type="inferred from homology"/>
<evidence type="ECO:0000256" key="4">
    <source>
        <dbReference type="RuleBase" id="RU004335"/>
    </source>
</evidence>
<dbReference type="InterPro" id="IPR000490">
    <property type="entry name" value="Glyco_hydro_17"/>
</dbReference>
<feature type="signal peptide" evidence="5">
    <location>
        <begin position="1"/>
        <end position="19"/>
    </location>
</feature>
<dbReference type="GO" id="GO:0005975">
    <property type="term" value="P:carbohydrate metabolic process"/>
    <property type="evidence" value="ECO:0007669"/>
    <property type="project" value="InterPro"/>
</dbReference>
<dbReference type="AlphaFoldDB" id="A0A835DU40"/>
<dbReference type="Pfam" id="PF00332">
    <property type="entry name" value="Glyco_hydro_17"/>
    <property type="match status" value="1"/>
</dbReference>